<gene>
    <name evidence="2" type="ORF">PGLA2088_LOCUS1481</name>
</gene>
<evidence type="ECO:0000259" key="1">
    <source>
        <dbReference type="PROSITE" id="PS50234"/>
    </source>
</evidence>
<dbReference type="AlphaFoldDB" id="A0A813HAD3"/>
<dbReference type="PANTHER" id="PTHR10579">
    <property type="entry name" value="CALCIUM-ACTIVATED CHLORIDE CHANNEL REGULATOR"/>
    <property type="match status" value="1"/>
</dbReference>
<protein>
    <recommendedName>
        <fullName evidence="1">VWFA domain-containing protein</fullName>
    </recommendedName>
</protein>
<dbReference type="Proteomes" id="UP000626109">
    <property type="component" value="Unassembled WGS sequence"/>
</dbReference>
<comment type="caution">
    <text evidence="2">The sequence shown here is derived from an EMBL/GenBank/DDBJ whole genome shotgun (WGS) entry which is preliminary data.</text>
</comment>
<evidence type="ECO:0000313" key="2">
    <source>
        <dbReference type="EMBL" id="CAE8634921.1"/>
    </source>
</evidence>
<feature type="non-terminal residue" evidence="2">
    <location>
        <position position="1"/>
    </location>
</feature>
<dbReference type="EMBL" id="CAJNNW010001142">
    <property type="protein sequence ID" value="CAE8634921.1"/>
    <property type="molecule type" value="Genomic_DNA"/>
</dbReference>
<dbReference type="PANTHER" id="PTHR10579:SF156">
    <property type="entry name" value="VWFA DOMAIN-CONTAINING PROTEIN"/>
    <property type="match status" value="1"/>
</dbReference>
<reference evidence="2" key="1">
    <citation type="submission" date="2021-02" db="EMBL/GenBank/DDBJ databases">
        <authorList>
            <person name="Dougan E. K."/>
            <person name="Rhodes N."/>
            <person name="Thang M."/>
            <person name="Chan C."/>
        </authorList>
    </citation>
    <scope>NUCLEOTIDE SEQUENCE</scope>
</reference>
<evidence type="ECO:0000313" key="3">
    <source>
        <dbReference type="Proteomes" id="UP000626109"/>
    </source>
</evidence>
<dbReference type="SMART" id="SM00327">
    <property type="entry name" value="VWA"/>
    <property type="match status" value="1"/>
</dbReference>
<dbReference type="InterPro" id="IPR036465">
    <property type="entry name" value="vWFA_dom_sf"/>
</dbReference>
<feature type="domain" description="VWFA" evidence="1">
    <location>
        <begin position="1"/>
        <end position="180"/>
    </location>
</feature>
<accession>A0A813HAD3</accession>
<dbReference type="InterPro" id="IPR051266">
    <property type="entry name" value="CLCR"/>
</dbReference>
<organism evidence="2 3">
    <name type="scientific">Polarella glacialis</name>
    <name type="common">Dinoflagellate</name>
    <dbReference type="NCBI Taxonomy" id="89957"/>
    <lineage>
        <taxon>Eukaryota</taxon>
        <taxon>Sar</taxon>
        <taxon>Alveolata</taxon>
        <taxon>Dinophyceae</taxon>
        <taxon>Suessiales</taxon>
        <taxon>Suessiaceae</taxon>
        <taxon>Polarella</taxon>
    </lineage>
</organism>
<dbReference type="Pfam" id="PF13519">
    <property type="entry name" value="VWA_2"/>
    <property type="match status" value="1"/>
</dbReference>
<feature type="non-terminal residue" evidence="2">
    <location>
        <position position="246"/>
    </location>
</feature>
<dbReference type="InterPro" id="IPR002035">
    <property type="entry name" value="VWF_A"/>
</dbReference>
<dbReference type="SUPFAM" id="SSF53300">
    <property type="entry name" value="vWA-like"/>
    <property type="match status" value="1"/>
</dbReference>
<proteinExistence type="predicted"/>
<dbReference type="Gene3D" id="3.40.50.410">
    <property type="entry name" value="von Willebrand factor, type A domain"/>
    <property type="match status" value="1"/>
</dbReference>
<dbReference type="PROSITE" id="PS50234">
    <property type="entry name" value="VWFA"/>
    <property type="match status" value="1"/>
</dbReference>
<sequence>DICCVVDVSTSMGTEAMAQDGTGVSVSHGLALLDIVKHALRTIIHILDSKDRLAIVAYSNNAEIVLELTPMTNEGRRTAELELKTMRPDGMTNLWAGLQMGIDVLAHDKQPGRLQHVLLLTDGVPNMNPPRGIIEMLKRMKQKGAGARLPCTVNTFGFGYELDSELLDQIAGLGSGSYAFIPDAGFVGTVFVNAVTNLLVTMATNVTLTLEPLSGAALASSEAVAAGLPAKAVGNTVQVELQSLQF</sequence>
<name>A0A813HAD3_POLGL</name>